<protein>
    <recommendedName>
        <fullName evidence="2">Glycosyltransferase</fullName>
    </recommendedName>
</protein>
<proteinExistence type="predicted"/>
<evidence type="ECO:0000313" key="1">
    <source>
        <dbReference type="EMBL" id="QHT88933.1"/>
    </source>
</evidence>
<accession>A0A6C0IA77</accession>
<name>A0A6C0IA77_9ZZZZ</name>
<dbReference type="AlphaFoldDB" id="A0A6C0IA77"/>
<organism evidence="1">
    <name type="scientific">viral metagenome</name>
    <dbReference type="NCBI Taxonomy" id="1070528"/>
    <lineage>
        <taxon>unclassified sequences</taxon>
        <taxon>metagenomes</taxon>
        <taxon>organismal metagenomes</taxon>
    </lineage>
</organism>
<reference evidence="1" key="1">
    <citation type="journal article" date="2020" name="Nature">
        <title>Giant virus diversity and host interactions through global metagenomics.</title>
        <authorList>
            <person name="Schulz F."/>
            <person name="Roux S."/>
            <person name="Paez-Espino D."/>
            <person name="Jungbluth S."/>
            <person name="Walsh D.A."/>
            <person name="Denef V.J."/>
            <person name="McMahon K.D."/>
            <person name="Konstantinidis K.T."/>
            <person name="Eloe-Fadrosh E.A."/>
            <person name="Kyrpides N.C."/>
            <person name="Woyke T."/>
        </authorList>
    </citation>
    <scope>NUCLEOTIDE SEQUENCE</scope>
    <source>
        <strain evidence="1">GVMAG-M-3300023184-51</strain>
    </source>
</reference>
<sequence length="254" mass="30357">MTFGFIITRHVNSEQTNKYWNHNVKLIRTYYPFKKIVIIDDNSNYEYVKAEFDYKNVEIIQSQYPGRGELLPYVYYVRNKWFDNAVIIHDSAFLHKRIPFEKIKIPVLPFWHHPYDKENLNNLLRISAYLKNGAFIRQRLSGSEINILGMNEEKFNLCFGGQCFINHSFLSNLERKYNITNLVNAITCRTDRCGFERIIGLLFNNEFKNLSKIKSFYGDIRKHHQSFLYNYDNYLKDFRNNNICGTLVKVWTGR</sequence>
<evidence type="ECO:0008006" key="2">
    <source>
        <dbReference type="Google" id="ProtNLM"/>
    </source>
</evidence>
<dbReference type="EMBL" id="MN740127">
    <property type="protein sequence ID" value="QHT88933.1"/>
    <property type="molecule type" value="Genomic_DNA"/>
</dbReference>